<dbReference type="Gene3D" id="1.25.40.10">
    <property type="entry name" value="Tetratricopeptide repeat domain"/>
    <property type="match status" value="1"/>
</dbReference>
<sequence length="500" mass="56909">MRVKIRTIAIAGSILLLMAIGLVVSLPGWLLKMEKYDALLTWFPKSPEAPEALFWSADKAMRGAQTNKVDRIYIFPNSSSYSRSETAAQLGLAIDRWERLLAEYPDYRDAEQARRRLAEAYFAQNNWPQAERVYEQLASSENQWVGKEAQGYLEAIRSRQPRPGEEPSITGRVIVGGKGVEDVFVILRKKTENNTWYSNPFGYYPVAITDSDGTYRFYDVESGHYEVGVGIGADAVSGFYRTGQEEPVAEISEHSTAGYDIVFLPKVETISPVNRELIDGDAIRFEWEPYPAASYYQLGITSIDRDKQGKVAGSSTVLLNEKWTETTAEYDLDTLRNYRRGIPVSYSQDEMWLSTQGVLGAIFPGGEFTWYVDAFDAVGRKISSSSGYYLLNDNQVPYFTIDDREQLEGDRYVMEHRYEEAVQAYEKQLDHPYALRALARLWFTGFRYGEEGDKAKALTYLERLENPTVNDYELMLHAYEAAGNEEASRRIQQLLDAKQP</sequence>
<dbReference type="RefSeq" id="WP_379287973.1">
    <property type="nucleotide sequence ID" value="NZ_JBHTIU010000031.1"/>
</dbReference>
<dbReference type="InterPro" id="IPR013783">
    <property type="entry name" value="Ig-like_fold"/>
</dbReference>
<dbReference type="Proteomes" id="UP001597120">
    <property type="component" value="Unassembled WGS sequence"/>
</dbReference>
<comment type="caution">
    <text evidence="1">The sequence shown here is derived from an EMBL/GenBank/DDBJ whole genome shotgun (WGS) entry which is preliminary data.</text>
</comment>
<reference evidence="2" key="1">
    <citation type="journal article" date="2019" name="Int. J. Syst. Evol. Microbiol.">
        <title>The Global Catalogue of Microorganisms (GCM) 10K type strain sequencing project: providing services to taxonomists for standard genome sequencing and annotation.</title>
        <authorList>
            <consortium name="The Broad Institute Genomics Platform"/>
            <consortium name="The Broad Institute Genome Sequencing Center for Infectious Disease"/>
            <person name="Wu L."/>
            <person name="Ma J."/>
        </authorList>
    </citation>
    <scope>NUCLEOTIDE SEQUENCE [LARGE SCALE GENOMIC DNA]</scope>
    <source>
        <strain evidence="2">CCUG 57263</strain>
    </source>
</reference>
<evidence type="ECO:0008006" key="3">
    <source>
        <dbReference type="Google" id="ProtNLM"/>
    </source>
</evidence>
<evidence type="ECO:0000313" key="2">
    <source>
        <dbReference type="Proteomes" id="UP001597120"/>
    </source>
</evidence>
<keyword evidence="2" id="KW-1185">Reference proteome</keyword>
<protein>
    <recommendedName>
        <fullName evidence="3">Tetratricopeptide repeat protein</fullName>
    </recommendedName>
</protein>
<accession>A0ABW3DB65</accession>
<organism evidence="1 2">
    <name type="scientific">Paenibacillus residui</name>
    <dbReference type="NCBI Taxonomy" id="629724"/>
    <lineage>
        <taxon>Bacteria</taxon>
        <taxon>Bacillati</taxon>
        <taxon>Bacillota</taxon>
        <taxon>Bacilli</taxon>
        <taxon>Bacillales</taxon>
        <taxon>Paenibacillaceae</taxon>
        <taxon>Paenibacillus</taxon>
    </lineage>
</organism>
<dbReference type="Gene3D" id="2.60.40.10">
    <property type="entry name" value="Immunoglobulins"/>
    <property type="match status" value="1"/>
</dbReference>
<gene>
    <name evidence="1" type="ORF">ACFQ03_10360</name>
</gene>
<proteinExistence type="predicted"/>
<dbReference type="SUPFAM" id="SSF48452">
    <property type="entry name" value="TPR-like"/>
    <property type="match status" value="1"/>
</dbReference>
<dbReference type="EMBL" id="JBHTIU010000031">
    <property type="protein sequence ID" value="MFD0869553.1"/>
    <property type="molecule type" value="Genomic_DNA"/>
</dbReference>
<name>A0ABW3DB65_9BACL</name>
<evidence type="ECO:0000313" key="1">
    <source>
        <dbReference type="EMBL" id="MFD0869553.1"/>
    </source>
</evidence>
<dbReference type="InterPro" id="IPR011990">
    <property type="entry name" value="TPR-like_helical_dom_sf"/>
</dbReference>
<dbReference type="SUPFAM" id="SSF49478">
    <property type="entry name" value="Cna protein B-type domain"/>
    <property type="match status" value="1"/>
</dbReference>